<dbReference type="InterPro" id="IPR053714">
    <property type="entry name" value="Iso_Racemase_Enz_sf"/>
</dbReference>
<dbReference type="PANTHER" id="PTHR28047">
    <property type="entry name" value="PROTEIN DCG1"/>
    <property type="match status" value="1"/>
</dbReference>
<comment type="similarity">
    <text evidence="1">Belongs to the HyuE racemase family.</text>
</comment>
<dbReference type="Proteomes" id="UP001205890">
    <property type="component" value="Unassembled WGS sequence"/>
</dbReference>
<gene>
    <name evidence="2" type="ORF">NK718_11240</name>
</gene>
<reference evidence="2 3" key="1">
    <citation type="submission" date="2022-07" db="EMBL/GenBank/DDBJ databases">
        <authorList>
            <person name="Li W.-J."/>
            <person name="Deng Q.-Q."/>
        </authorList>
    </citation>
    <scope>NUCLEOTIDE SEQUENCE [LARGE SCALE GENOMIC DNA]</scope>
    <source>
        <strain evidence="2 3">SYSU M60028</strain>
    </source>
</reference>
<dbReference type="PANTHER" id="PTHR28047:SF5">
    <property type="entry name" value="PROTEIN DCG1"/>
    <property type="match status" value="1"/>
</dbReference>
<keyword evidence="3" id="KW-1185">Reference proteome</keyword>
<dbReference type="EMBL" id="JANCLU010000009">
    <property type="protein sequence ID" value="MCP8939092.1"/>
    <property type="molecule type" value="Genomic_DNA"/>
</dbReference>
<dbReference type="RefSeq" id="WP_254741902.1">
    <property type="nucleotide sequence ID" value="NZ_JANCLU010000009.1"/>
</dbReference>
<sequence length="242" mass="24933">MAQLLVINPNTSGEVSSVIEALARDEAGAEHEVRVVTARFGFPYIASRAAFAIAGHAVLDAAAEALDAGARPDAIVLGCFGDPGLDALEELAGLPVAGFAEAGLWEAAAEPGAFVVATRGAIWRDMLHEIVGRLGLADRVAAIACLDEDEPAAIARALSSLAAATGASRVVLGGAGLIPIMDEVTRHAEIPILDPHRAAIRKALRLAARKQRPALAEPHRGATEGLSPALRRVLSGAFGGQR</sequence>
<organism evidence="2 3">
    <name type="scientific">Alsobacter ponti</name>
    <dbReference type="NCBI Taxonomy" id="2962936"/>
    <lineage>
        <taxon>Bacteria</taxon>
        <taxon>Pseudomonadati</taxon>
        <taxon>Pseudomonadota</taxon>
        <taxon>Alphaproteobacteria</taxon>
        <taxon>Hyphomicrobiales</taxon>
        <taxon>Alsobacteraceae</taxon>
        <taxon>Alsobacter</taxon>
    </lineage>
</organism>
<dbReference type="InterPro" id="IPR052186">
    <property type="entry name" value="Hydantoin_racemase-like"/>
</dbReference>
<proteinExistence type="inferred from homology"/>
<dbReference type="InterPro" id="IPR015942">
    <property type="entry name" value="Asp/Glu/hydantoin_racemase"/>
</dbReference>
<accession>A0ABT1LC63</accession>
<evidence type="ECO:0000313" key="2">
    <source>
        <dbReference type="EMBL" id="MCP8939092.1"/>
    </source>
</evidence>
<dbReference type="Pfam" id="PF01177">
    <property type="entry name" value="Asp_Glu_race"/>
    <property type="match status" value="1"/>
</dbReference>
<evidence type="ECO:0000256" key="1">
    <source>
        <dbReference type="ARBA" id="ARBA00038414"/>
    </source>
</evidence>
<protein>
    <submittedName>
        <fullName evidence="2">Aspartate/glutamate racemase family protein</fullName>
    </submittedName>
</protein>
<comment type="caution">
    <text evidence="2">The sequence shown here is derived from an EMBL/GenBank/DDBJ whole genome shotgun (WGS) entry which is preliminary data.</text>
</comment>
<dbReference type="Gene3D" id="3.40.50.12500">
    <property type="match status" value="1"/>
</dbReference>
<name>A0ABT1LC63_9HYPH</name>
<evidence type="ECO:0000313" key="3">
    <source>
        <dbReference type="Proteomes" id="UP001205890"/>
    </source>
</evidence>